<sequence>MSDADVRLQAAVLHVGSVDRATAFYTRLLGLEVARRSPDAALLATPAGTSTIAMRERHVQHVTDRIVQALVWRLATIDLLDDLERRAEDLSAQTTRHLLAEDAITVLNVWDPEGQRLVFLHHDGENDVPERIPAEVFWY</sequence>
<keyword evidence="3" id="KW-1185">Reference proteome</keyword>
<organism evidence="2 3">
    <name type="scientific">Jiangella alkaliphila</name>
    <dbReference type="NCBI Taxonomy" id="419479"/>
    <lineage>
        <taxon>Bacteria</taxon>
        <taxon>Bacillati</taxon>
        <taxon>Actinomycetota</taxon>
        <taxon>Actinomycetes</taxon>
        <taxon>Jiangellales</taxon>
        <taxon>Jiangellaceae</taxon>
        <taxon>Jiangella</taxon>
    </lineage>
</organism>
<dbReference type="OrthoDB" id="9797743at2"/>
<dbReference type="Pfam" id="PF00903">
    <property type="entry name" value="Glyoxalase"/>
    <property type="match status" value="1"/>
</dbReference>
<evidence type="ECO:0000259" key="1">
    <source>
        <dbReference type="PROSITE" id="PS51819"/>
    </source>
</evidence>
<dbReference type="InterPro" id="IPR037523">
    <property type="entry name" value="VOC_core"/>
</dbReference>
<proteinExistence type="predicted"/>
<dbReference type="InterPro" id="IPR029068">
    <property type="entry name" value="Glyas_Bleomycin-R_OHBP_Dase"/>
</dbReference>
<dbReference type="RefSeq" id="WP_046770996.1">
    <property type="nucleotide sequence ID" value="NZ_LBMC01000038.1"/>
</dbReference>
<dbReference type="InterPro" id="IPR004360">
    <property type="entry name" value="Glyas_Fos-R_dOase_dom"/>
</dbReference>
<evidence type="ECO:0000313" key="2">
    <source>
        <dbReference type="EMBL" id="SDU68601.1"/>
    </source>
</evidence>
<feature type="domain" description="VOC" evidence="1">
    <location>
        <begin position="7"/>
        <end position="122"/>
    </location>
</feature>
<dbReference type="AlphaFoldDB" id="A0A1H2KJM9"/>
<dbReference type="CDD" id="cd06587">
    <property type="entry name" value="VOC"/>
    <property type="match status" value="1"/>
</dbReference>
<dbReference type="Proteomes" id="UP000182977">
    <property type="component" value="Chromosome I"/>
</dbReference>
<evidence type="ECO:0000313" key="3">
    <source>
        <dbReference type="Proteomes" id="UP000182977"/>
    </source>
</evidence>
<gene>
    <name evidence="2" type="ORF">SAMN04488563_3887</name>
</gene>
<dbReference type="EMBL" id="LT629791">
    <property type="protein sequence ID" value="SDU68601.1"/>
    <property type="molecule type" value="Genomic_DNA"/>
</dbReference>
<dbReference type="SUPFAM" id="SSF54593">
    <property type="entry name" value="Glyoxalase/Bleomycin resistance protein/Dihydroxybiphenyl dioxygenase"/>
    <property type="match status" value="1"/>
</dbReference>
<accession>A0A1H2KJM9</accession>
<name>A0A1H2KJM9_9ACTN</name>
<dbReference type="STRING" id="419479.SAMN04488563_3887"/>
<reference evidence="3" key="1">
    <citation type="submission" date="2016-10" db="EMBL/GenBank/DDBJ databases">
        <authorList>
            <person name="Varghese N."/>
            <person name="Submissions S."/>
        </authorList>
    </citation>
    <scope>NUCLEOTIDE SEQUENCE [LARGE SCALE GENOMIC DNA]</scope>
    <source>
        <strain evidence="3">DSM 45079</strain>
    </source>
</reference>
<protein>
    <recommendedName>
        <fullName evidence="1">VOC domain-containing protein</fullName>
    </recommendedName>
</protein>
<dbReference type="PROSITE" id="PS51819">
    <property type="entry name" value="VOC"/>
    <property type="match status" value="1"/>
</dbReference>
<dbReference type="Gene3D" id="3.10.180.10">
    <property type="entry name" value="2,3-Dihydroxybiphenyl 1,2-Dioxygenase, domain 1"/>
    <property type="match status" value="1"/>
</dbReference>